<evidence type="ECO:0000256" key="4">
    <source>
        <dbReference type="ARBA" id="ARBA00022927"/>
    </source>
</evidence>
<evidence type="ECO:0000256" key="6">
    <source>
        <dbReference type="SAM" id="Coils"/>
    </source>
</evidence>
<dbReference type="Gene3D" id="1.20.5.2950">
    <property type="match status" value="1"/>
</dbReference>
<dbReference type="EMBL" id="JAAQYX010000035">
    <property type="protein sequence ID" value="NNB51659.1"/>
    <property type="molecule type" value="Genomic_DNA"/>
</dbReference>
<evidence type="ECO:0000256" key="3">
    <source>
        <dbReference type="ARBA" id="ARBA00022490"/>
    </source>
</evidence>
<protein>
    <submittedName>
        <fullName evidence="7">Type III secretion system stator protein SctL</fullName>
    </submittedName>
</protein>
<evidence type="ECO:0000256" key="2">
    <source>
        <dbReference type="ARBA" id="ARBA00022448"/>
    </source>
</evidence>
<evidence type="ECO:0000313" key="7">
    <source>
        <dbReference type="EMBL" id="NNB51659.1"/>
    </source>
</evidence>
<evidence type="ECO:0000256" key="5">
    <source>
        <dbReference type="ARBA" id="ARBA00024335"/>
    </source>
</evidence>
<name>A0A9Q5B3L5_PSEFR</name>
<organism evidence="7 8">
    <name type="scientific">Pseudomonas fragi</name>
    <dbReference type="NCBI Taxonomy" id="296"/>
    <lineage>
        <taxon>Bacteria</taxon>
        <taxon>Pseudomonadati</taxon>
        <taxon>Pseudomonadota</taxon>
        <taxon>Gammaproteobacteria</taxon>
        <taxon>Pseudomonadales</taxon>
        <taxon>Pseudomonadaceae</taxon>
        <taxon>Pseudomonas</taxon>
    </lineage>
</organism>
<dbReference type="InterPro" id="IPR012842">
    <property type="entry name" value="T3SS_SctL/SctL2"/>
</dbReference>
<keyword evidence="4" id="KW-0653">Protein transport</keyword>
<evidence type="ECO:0000256" key="1">
    <source>
        <dbReference type="ARBA" id="ARBA00004496"/>
    </source>
</evidence>
<accession>A0A9Q5B3L5</accession>
<reference evidence="7 8" key="1">
    <citation type="journal article" date="2020" name="Front. Microbiol.">
        <title>Genetic Organization of the aprX-lipA2 Operon Affects the Proteolytic Potential of Pseudomonas Species in Milk.</title>
        <authorList>
            <person name="Maier C."/>
            <person name="Huptas C."/>
            <person name="von Neubeck M."/>
            <person name="Scherer S."/>
            <person name="Wenning M."/>
            <person name="Lucking G."/>
        </authorList>
    </citation>
    <scope>NUCLEOTIDE SEQUENCE [LARGE SCALE GENOMIC DNA]</scope>
    <source>
        <strain evidence="7 8">WS 5094</strain>
    </source>
</reference>
<comment type="subcellular location">
    <subcellularLocation>
        <location evidence="1">Cytoplasm</location>
    </subcellularLocation>
</comment>
<dbReference type="RefSeq" id="WP_095040413.1">
    <property type="nucleotide sequence ID" value="NZ_JAAEBQ010000005.1"/>
</dbReference>
<comment type="similarity">
    <text evidence="5">Belongs to the SctL stator family.</text>
</comment>
<dbReference type="NCBIfam" id="TIGR02499">
    <property type="entry name" value="HrpE_YscL_not"/>
    <property type="match status" value="1"/>
</dbReference>
<dbReference type="Proteomes" id="UP000564604">
    <property type="component" value="Unassembled WGS sequence"/>
</dbReference>
<dbReference type="AlphaFoldDB" id="A0A9Q5B3L5"/>
<comment type="caution">
    <text evidence="7">The sequence shown here is derived from an EMBL/GenBank/DDBJ whole genome shotgun (WGS) entry which is preliminary data.</text>
</comment>
<dbReference type="Pfam" id="PF06188">
    <property type="entry name" value="HrpE"/>
    <property type="match status" value="1"/>
</dbReference>
<gene>
    <name evidence="7" type="primary">sctL</name>
    <name evidence="7" type="ORF">HBN89_20680</name>
</gene>
<proteinExistence type="inferred from homology"/>
<feature type="coiled-coil region" evidence="6">
    <location>
        <begin position="29"/>
        <end position="60"/>
    </location>
</feature>
<dbReference type="InterPro" id="IPR009335">
    <property type="entry name" value="T3SS_HrpE/ATPase_suE"/>
</dbReference>
<sequence length="204" mass="22174">MLSRRTLELRPGTSGLPQTLIASQTLSDCGQANALLARARAQADELLDNAQQAARTLLQKAHDEFWQQANVQLAHWQQEHGALCQAIETHASQVVRLALAQLLDEVPPPARIDALLRQLLAAQCPPVNATLRCHPQMLAPVRQWLSANPGGAWQLHTDERLAPEALVLVTAQHDLRIDWSRTLKALLAPTPGDGTDAPGTATES</sequence>
<dbReference type="GO" id="GO:0030254">
    <property type="term" value="P:protein secretion by the type III secretion system"/>
    <property type="evidence" value="ECO:0007669"/>
    <property type="project" value="InterPro"/>
</dbReference>
<evidence type="ECO:0000313" key="8">
    <source>
        <dbReference type="Proteomes" id="UP000564604"/>
    </source>
</evidence>
<keyword evidence="3" id="KW-0963">Cytoplasm</keyword>
<dbReference type="GO" id="GO:0005737">
    <property type="term" value="C:cytoplasm"/>
    <property type="evidence" value="ECO:0007669"/>
    <property type="project" value="UniProtKB-SubCell"/>
</dbReference>
<keyword evidence="2" id="KW-0813">Transport</keyword>
<keyword evidence="6" id="KW-0175">Coiled coil</keyword>